<feature type="transmembrane region" description="Helical" evidence="7">
    <location>
        <begin position="239"/>
        <end position="257"/>
    </location>
</feature>
<dbReference type="PANTHER" id="PTHR42829:SF1">
    <property type="entry name" value="INORGANIC CARBON TRANSPORTER SUBUNIT DABB-RELATED"/>
    <property type="match status" value="1"/>
</dbReference>
<comment type="subcellular location">
    <subcellularLocation>
        <location evidence="7">Cell membrane</location>
        <topology evidence="7">Multi-pass membrane protein</topology>
    </subcellularLocation>
    <subcellularLocation>
        <location evidence="1">Endomembrane system</location>
        <topology evidence="1">Multi-pass membrane protein</topology>
    </subcellularLocation>
    <subcellularLocation>
        <location evidence="8">Membrane</location>
        <topology evidence="8">Multi-pass membrane protein</topology>
    </subcellularLocation>
</comment>
<evidence type="ECO:0000256" key="7">
    <source>
        <dbReference type="HAMAP-Rule" id="MF_00862"/>
    </source>
</evidence>
<evidence type="ECO:0000313" key="11">
    <source>
        <dbReference type="EMBL" id="MBK1659197.1"/>
    </source>
</evidence>
<evidence type="ECO:0000259" key="10">
    <source>
        <dbReference type="Pfam" id="PF00662"/>
    </source>
</evidence>
<reference evidence="11 12" key="1">
    <citation type="journal article" date="2020" name="Microorganisms">
        <title>Osmotic Adaptation and Compatible Solute Biosynthesis of Phototrophic Bacteria as Revealed from Genome Analyses.</title>
        <authorList>
            <person name="Imhoff J.F."/>
            <person name="Rahn T."/>
            <person name="Kunzel S."/>
            <person name="Keller A."/>
            <person name="Neulinger S.C."/>
        </authorList>
    </citation>
    <scope>NUCLEOTIDE SEQUENCE [LARGE SCALE GENOMIC DNA]</scope>
    <source>
        <strain evidence="11 12">DSM 15382</strain>
    </source>
</reference>
<dbReference type="InterPro" id="IPR046396">
    <property type="entry name" value="Transporter_DabB"/>
</dbReference>
<dbReference type="HAMAP" id="MF_00862">
    <property type="entry name" value="DabB"/>
    <property type="match status" value="1"/>
</dbReference>
<comment type="caution">
    <text evidence="11">The sequence shown here is derived from an EMBL/GenBank/DDBJ whole genome shotgun (WGS) entry which is preliminary data.</text>
</comment>
<dbReference type="Pfam" id="PF00361">
    <property type="entry name" value="Proton_antipo_M"/>
    <property type="match status" value="1"/>
</dbReference>
<feature type="transmembrane region" description="Helical" evidence="7">
    <location>
        <begin position="269"/>
        <end position="288"/>
    </location>
</feature>
<comment type="function">
    <text evidence="7">Part of an energy-coupled inorganic carbon pump.</text>
</comment>
<feature type="transmembrane region" description="Helical" evidence="7">
    <location>
        <begin position="449"/>
        <end position="472"/>
    </location>
</feature>
<keyword evidence="6 7" id="KW-0472">Membrane</keyword>
<name>A0ABS1CYV5_9PROT</name>
<evidence type="ECO:0000256" key="2">
    <source>
        <dbReference type="ARBA" id="ARBA00022448"/>
    </source>
</evidence>
<keyword evidence="3 7" id="KW-1003">Cell membrane</keyword>
<feature type="domain" description="NADH:quinone oxidoreductase/Mrp antiporter transmembrane" evidence="9">
    <location>
        <begin position="122"/>
        <end position="378"/>
    </location>
</feature>
<proteinExistence type="inferred from homology"/>
<evidence type="ECO:0000256" key="4">
    <source>
        <dbReference type="ARBA" id="ARBA00022692"/>
    </source>
</evidence>
<keyword evidence="2 7" id="KW-0813">Transport</keyword>
<feature type="transmembrane region" description="Helical" evidence="7">
    <location>
        <begin position="300"/>
        <end position="324"/>
    </location>
</feature>
<feature type="transmembrane region" description="Helical" evidence="7">
    <location>
        <begin position="201"/>
        <end position="219"/>
    </location>
</feature>
<sequence>MPSLLSWLALLGPVLLLLPGLVPASAADRDPRRMRRATLAAAAGAAGLALAIALALMVTGRAVPGSIVHLDAVSATMLLLVSGIGAVVVDYSRRYLDGDPGQGRFLKWLALTLAAVLVLVMAGNLALLLGAWVATSLGLHRLLVFYPDRPAAALAARKKFLAARVADTALLAAVLLAWQCFGTLEIAGIQQAARGMTDPGLAVHGIALLLALAAVLKSAQFPAHGWLTEVMETPTPVSALLHAGIINAGGFLLVRLADVIALSAGAMDLLLLIGALTAVFGAAVMLVQTSVKVTLAWSTIAQMGFMVMQVGLGAFAAALLHIVAHGLYKAHAFLTAGGVAAERRPDRLPALPLRVIVPSLAGAVLLVLLVGATLGLPFWQAPGPAVLGSVLVMALVPTLATGAAGRATPGFALRAAGIAGGVAVAYFGLQAGADALLGAALPDRIADRSLLAPVLCVLAVLAFATLLVLNVARRNAVPGRLPSRSATAGDGQPGSTLTGAAAFQRSVLESLYVHLLNGFAVNTAVNRLLGRTRPAPGTR</sequence>
<evidence type="ECO:0000256" key="3">
    <source>
        <dbReference type="ARBA" id="ARBA00022475"/>
    </source>
</evidence>
<feature type="transmembrane region" description="Helical" evidence="7">
    <location>
        <begin position="411"/>
        <end position="429"/>
    </location>
</feature>
<feature type="transmembrane region" description="Helical" evidence="7">
    <location>
        <begin position="109"/>
        <end position="133"/>
    </location>
</feature>
<evidence type="ECO:0000256" key="8">
    <source>
        <dbReference type="RuleBase" id="RU000320"/>
    </source>
</evidence>
<keyword evidence="12" id="KW-1185">Reference proteome</keyword>
<protein>
    <recommendedName>
        <fullName evidence="7">Probable inorganic carbon transporter subunit DabB</fullName>
    </recommendedName>
</protein>
<keyword evidence="5 7" id="KW-1133">Transmembrane helix</keyword>
<accession>A0ABS1CYV5</accession>
<feature type="transmembrane region" description="Helical" evidence="7">
    <location>
        <begin position="385"/>
        <end position="404"/>
    </location>
</feature>
<comment type="subunit">
    <text evidence="7">Forms a complex with DabA.</text>
</comment>
<evidence type="ECO:0000256" key="5">
    <source>
        <dbReference type="ARBA" id="ARBA00022989"/>
    </source>
</evidence>
<evidence type="ECO:0000256" key="6">
    <source>
        <dbReference type="ARBA" id="ARBA00023136"/>
    </source>
</evidence>
<feature type="domain" description="NADH-Ubiquinone oxidoreductase (complex I) chain 5 N-terminal" evidence="10">
    <location>
        <begin position="69"/>
        <end position="105"/>
    </location>
</feature>
<feature type="transmembrane region" description="Helical" evidence="7">
    <location>
        <begin position="36"/>
        <end position="58"/>
    </location>
</feature>
<dbReference type="PRINTS" id="PR01434">
    <property type="entry name" value="NADHDHGNASE5"/>
</dbReference>
<dbReference type="PANTHER" id="PTHR42829">
    <property type="entry name" value="NADH-UBIQUINONE OXIDOREDUCTASE CHAIN 5"/>
    <property type="match status" value="1"/>
</dbReference>
<dbReference type="InterPro" id="IPR001516">
    <property type="entry name" value="Proton_antipo_N"/>
</dbReference>
<keyword evidence="4 7" id="KW-0812">Transmembrane</keyword>
<feature type="transmembrane region" description="Helical" evidence="7">
    <location>
        <begin position="353"/>
        <end position="379"/>
    </location>
</feature>
<gene>
    <name evidence="7" type="primary">dabB</name>
    <name evidence="11" type="ORF">CKO45_13230</name>
</gene>
<dbReference type="InterPro" id="IPR003945">
    <property type="entry name" value="NU5C-like"/>
</dbReference>
<evidence type="ECO:0000259" key="9">
    <source>
        <dbReference type="Pfam" id="PF00361"/>
    </source>
</evidence>
<comment type="similarity">
    <text evidence="7">Belongs to the inorganic carbon transporter (TC 9.A.2) DabB family.</text>
</comment>
<feature type="transmembrane region" description="Helical" evidence="7">
    <location>
        <begin position="70"/>
        <end position="89"/>
    </location>
</feature>
<dbReference type="Proteomes" id="UP000697995">
    <property type="component" value="Unassembled WGS sequence"/>
</dbReference>
<organism evidence="11 12">
    <name type="scientific">Paracraurococcus ruber</name>
    <dbReference type="NCBI Taxonomy" id="77675"/>
    <lineage>
        <taxon>Bacteria</taxon>
        <taxon>Pseudomonadati</taxon>
        <taxon>Pseudomonadota</taxon>
        <taxon>Alphaproteobacteria</taxon>
        <taxon>Acetobacterales</taxon>
        <taxon>Roseomonadaceae</taxon>
        <taxon>Paracraurococcus</taxon>
    </lineage>
</organism>
<dbReference type="Pfam" id="PF00662">
    <property type="entry name" value="Proton_antipo_N"/>
    <property type="match status" value="1"/>
</dbReference>
<dbReference type="InterPro" id="IPR001750">
    <property type="entry name" value="ND/Mrp_TM"/>
</dbReference>
<evidence type="ECO:0000313" key="12">
    <source>
        <dbReference type="Proteomes" id="UP000697995"/>
    </source>
</evidence>
<dbReference type="RefSeq" id="WP_133218638.1">
    <property type="nucleotide sequence ID" value="NZ_NRSG01000088.1"/>
</dbReference>
<evidence type="ECO:0000256" key="1">
    <source>
        <dbReference type="ARBA" id="ARBA00004127"/>
    </source>
</evidence>
<dbReference type="EMBL" id="NRSG01000088">
    <property type="protein sequence ID" value="MBK1659197.1"/>
    <property type="molecule type" value="Genomic_DNA"/>
</dbReference>